<dbReference type="EMBL" id="CP009920">
    <property type="protein sequence ID" value="AJI22479.1"/>
    <property type="molecule type" value="Genomic_DNA"/>
</dbReference>
<dbReference type="HOGENOM" id="CLU_068878_3_0_9"/>
<dbReference type="KEGG" id="bmeg:BG04_17"/>
<dbReference type="GeneID" id="93643543"/>
<dbReference type="PANTHER" id="PTHR34821">
    <property type="entry name" value="INNER MEMBRANE PROTEIN YDCZ"/>
    <property type="match status" value="1"/>
</dbReference>
<proteinExistence type="predicted"/>
<dbReference type="AlphaFoldDB" id="A0A0B6ARL9"/>
<evidence type="ECO:0008006" key="3">
    <source>
        <dbReference type="Google" id="ProtNLM"/>
    </source>
</evidence>
<gene>
    <name evidence="1" type="ORF">BG04_17</name>
</gene>
<evidence type="ECO:0000313" key="2">
    <source>
        <dbReference type="Proteomes" id="UP000031829"/>
    </source>
</evidence>
<dbReference type="PANTHER" id="PTHR34821:SF2">
    <property type="entry name" value="INNER MEMBRANE PROTEIN YDCZ"/>
    <property type="match status" value="1"/>
</dbReference>
<sequence>MSLLMVILTLIGGLTLSAQSSINGTLSKKTGTFETAFLTFATGAMILTIVVVFFGQGNILSVFDVPKWQLTCALFGASYLFLTVLAVPKIGVTAANISTVIGQLFASMIIDHFGWFGSKEVSFDLSRWIGVAFMLLALYFIFKSNKKTAA</sequence>
<protein>
    <recommendedName>
        <fullName evidence="3">DMT family transporter</fullName>
    </recommendedName>
</protein>
<dbReference type="Pfam" id="PF04657">
    <property type="entry name" value="DMT_YdcZ"/>
    <property type="match status" value="1"/>
</dbReference>
<dbReference type="GO" id="GO:0005886">
    <property type="term" value="C:plasma membrane"/>
    <property type="evidence" value="ECO:0007669"/>
    <property type="project" value="TreeGrafter"/>
</dbReference>
<name>A0A0B6ARL9_PRIM2</name>
<dbReference type="Proteomes" id="UP000031829">
    <property type="component" value="Chromosome"/>
</dbReference>
<accession>A0A0B6ARL9</accession>
<reference evidence="1 2" key="1">
    <citation type="journal article" date="2015" name="Genome Announc.">
        <title>Complete genome sequences for 35 biothreat assay-relevant bacillus species.</title>
        <authorList>
            <person name="Johnson S.L."/>
            <person name="Daligault H.E."/>
            <person name="Davenport K.W."/>
            <person name="Jaissle J."/>
            <person name="Frey K.G."/>
            <person name="Ladner J.T."/>
            <person name="Broomall S.M."/>
            <person name="Bishop-Lilly K.A."/>
            <person name="Bruce D.C."/>
            <person name="Gibbons H.S."/>
            <person name="Coyne S.R."/>
            <person name="Lo C.C."/>
            <person name="Meincke L."/>
            <person name="Munk A.C."/>
            <person name="Koroleva G.I."/>
            <person name="Rosenzweig C.N."/>
            <person name="Palacios G.F."/>
            <person name="Redden C.L."/>
            <person name="Minogue T.D."/>
            <person name="Chain P.S."/>
        </authorList>
    </citation>
    <scope>NUCLEOTIDE SEQUENCE [LARGE SCALE GENOMIC DNA]</scope>
    <source>
        <strain evidence="2">ATCC 14581 / DSM 32 / JCM 2506 / NBRC 15308 / NCIMB 9376 / NCTC 10342 / NRRL B-14308 / VKM B-512</strain>
    </source>
</reference>
<organism evidence="1 2">
    <name type="scientific">Priestia megaterium (strain ATCC 14581 / DSM 32 / CCUG 1817 / JCM 2506 / NBRC 15308 / NCIMB 9376 / NCTC 10342 / NRRL B-14308 / VKM B-512 / Ford 19)</name>
    <name type="common">Bacillus megaterium</name>
    <dbReference type="NCBI Taxonomy" id="1348623"/>
    <lineage>
        <taxon>Bacteria</taxon>
        <taxon>Bacillati</taxon>
        <taxon>Bacillota</taxon>
        <taxon>Bacilli</taxon>
        <taxon>Bacillales</taxon>
        <taxon>Bacillaceae</taxon>
        <taxon>Priestia</taxon>
    </lineage>
</organism>
<dbReference type="RefSeq" id="WP_034650727.1">
    <property type="nucleotide sequence ID" value="NZ_BCVB01000006.1"/>
</dbReference>
<dbReference type="InterPro" id="IPR006750">
    <property type="entry name" value="YdcZ"/>
</dbReference>
<evidence type="ECO:0000313" key="1">
    <source>
        <dbReference type="EMBL" id="AJI22479.1"/>
    </source>
</evidence>